<keyword evidence="3" id="KW-1185">Reference proteome</keyword>
<organism evidence="2 3">
    <name type="scientific">Singulisphaera acidiphila (strain ATCC BAA-1392 / DSM 18658 / VKM B-2454 / MOB10)</name>
    <dbReference type="NCBI Taxonomy" id="886293"/>
    <lineage>
        <taxon>Bacteria</taxon>
        <taxon>Pseudomonadati</taxon>
        <taxon>Planctomycetota</taxon>
        <taxon>Planctomycetia</taxon>
        <taxon>Isosphaerales</taxon>
        <taxon>Isosphaeraceae</taxon>
        <taxon>Singulisphaera</taxon>
    </lineage>
</organism>
<dbReference type="RefSeq" id="WP_015248451.1">
    <property type="nucleotide sequence ID" value="NC_019892.1"/>
</dbReference>
<evidence type="ECO:0000313" key="3">
    <source>
        <dbReference type="Proteomes" id="UP000010798"/>
    </source>
</evidence>
<keyword evidence="1" id="KW-0732">Signal</keyword>
<dbReference type="OrthoDB" id="248583at2"/>
<reference evidence="2 3" key="1">
    <citation type="submission" date="2012-02" db="EMBL/GenBank/DDBJ databases">
        <title>Complete sequence of chromosome of Singulisphaera acidiphila DSM 18658.</title>
        <authorList>
            <consortium name="US DOE Joint Genome Institute (JGI-PGF)"/>
            <person name="Lucas S."/>
            <person name="Copeland A."/>
            <person name="Lapidus A."/>
            <person name="Glavina del Rio T."/>
            <person name="Dalin E."/>
            <person name="Tice H."/>
            <person name="Bruce D."/>
            <person name="Goodwin L."/>
            <person name="Pitluck S."/>
            <person name="Peters L."/>
            <person name="Ovchinnikova G."/>
            <person name="Chertkov O."/>
            <person name="Kyrpides N."/>
            <person name="Mavromatis K."/>
            <person name="Ivanova N."/>
            <person name="Brettin T."/>
            <person name="Detter J.C."/>
            <person name="Han C."/>
            <person name="Larimer F."/>
            <person name="Land M."/>
            <person name="Hauser L."/>
            <person name="Markowitz V."/>
            <person name="Cheng J.-F."/>
            <person name="Hugenholtz P."/>
            <person name="Woyke T."/>
            <person name="Wu D."/>
            <person name="Tindall B."/>
            <person name="Pomrenke H."/>
            <person name="Brambilla E."/>
            <person name="Klenk H.-P."/>
            <person name="Eisen J.A."/>
        </authorList>
    </citation>
    <scope>NUCLEOTIDE SEQUENCE [LARGE SCALE GENOMIC DNA]</scope>
    <source>
        <strain evidence="3">ATCC BAA-1392 / DSM 18658 / VKM B-2454 / MOB10</strain>
    </source>
</reference>
<feature type="signal peptide" evidence="1">
    <location>
        <begin position="1"/>
        <end position="26"/>
    </location>
</feature>
<accession>L0DJ98</accession>
<dbReference type="eggNOG" id="COG1842">
    <property type="taxonomic scope" value="Bacteria"/>
</dbReference>
<dbReference type="HOGENOM" id="CLU_464439_0_0_0"/>
<dbReference type="Proteomes" id="UP000010798">
    <property type="component" value="Chromosome"/>
</dbReference>
<dbReference type="EMBL" id="CP003364">
    <property type="protein sequence ID" value="AGA29347.1"/>
    <property type="molecule type" value="Genomic_DNA"/>
</dbReference>
<dbReference type="KEGG" id="saci:Sinac_5195"/>
<evidence type="ECO:0000313" key="2">
    <source>
        <dbReference type="EMBL" id="AGA29347.1"/>
    </source>
</evidence>
<gene>
    <name evidence="2" type="ordered locus">Sinac_5195</name>
</gene>
<dbReference type="STRING" id="886293.Sinac_5195"/>
<name>L0DJ98_SINAD</name>
<protein>
    <submittedName>
        <fullName evidence="2">Uncharacterized protein</fullName>
    </submittedName>
</protein>
<dbReference type="AlphaFoldDB" id="L0DJ98"/>
<proteinExistence type="predicted"/>
<evidence type="ECO:0000256" key="1">
    <source>
        <dbReference type="SAM" id="SignalP"/>
    </source>
</evidence>
<sequence length="497" mass="53887">MVRSRPVVTAAHALALAMMALLGAEAIGAPADKIEPPTESLPYRIEAAIRIDPRTRLDTRSRDRLLTDWIALVHRFVGAPWDLSIAKDQGTDLAGPLELLEAKNFASLSADRDKVWVIRLEPAKTGYSLSGREFDVSTGRLGPTLQRPVPIVDDLPRELLHLALDLFSPIADLVGHEAGGATLAVRGAAIEPASPAGRVVGPGSVFQPVRLVFQPNGSPRIMNLPFSYLRVEKLEGARAHCTIVSAFKDPFTQRIARKNKLIALGAKPADRPTRLKFVTRPDMTPAAGYVLTIRTLPDGPSREVGITDRQGRIILEPGFSNELVVLRLLAGNVEPMVELPLMPGESATERTIPFVPKPATAVLEAQLDSLRDAVIDLVAIRARLEARLKARAEGEDWAGVESTLNEFTKLTPRDSLATKLTKLKEDAARQQALSKTAILTKTAQAQIAEIQALIDRYLDDEIVRSYSEALQASRDAAAAQAKAAARKKAAAQPPRNP</sequence>
<feature type="chain" id="PRO_5003940326" evidence="1">
    <location>
        <begin position="27"/>
        <end position="497"/>
    </location>
</feature>